<name>A0A8X6QFH1_NEPPI</name>
<comment type="caution">
    <text evidence="11">The sequence shown here is derived from an EMBL/GenBank/DDBJ whole genome shotgun (WGS) entry which is preliminary data.</text>
</comment>
<evidence type="ECO:0000313" key="12">
    <source>
        <dbReference type="Proteomes" id="UP000887013"/>
    </source>
</evidence>
<feature type="transmembrane region" description="Helical" evidence="10">
    <location>
        <begin position="69"/>
        <end position="87"/>
    </location>
</feature>
<evidence type="ECO:0000256" key="8">
    <source>
        <dbReference type="ARBA" id="ARBA00023136"/>
    </source>
</evidence>
<dbReference type="GO" id="GO:0034625">
    <property type="term" value="P:fatty acid elongation, monounsaturated fatty acid"/>
    <property type="evidence" value="ECO:0007669"/>
    <property type="project" value="TreeGrafter"/>
</dbReference>
<keyword evidence="3 10" id="KW-0808">Transferase</keyword>
<dbReference type="GO" id="GO:0034626">
    <property type="term" value="P:fatty acid elongation, polyunsaturated fatty acid"/>
    <property type="evidence" value="ECO:0007669"/>
    <property type="project" value="TreeGrafter"/>
</dbReference>
<comment type="subcellular location">
    <subcellularLocation>
        <location evidence="1">Membrane</location>
        <topology evidence="1">Multi-pass membrane protein</topology>
    </subcellularLocation>
</comment>
<keyword evidence="6 10" id="KW-1133">Transmembrane helix</keyword>
<sequence>MSVLSAYLTYHCWRVLKENWKVQCGFKASPEHETFIQVDGLYVWQLYLAKNLELLDTIFFVLRKKYNQISFLHVFHHSVVLLVYWWVLYTREI</sequence>
<dbReference type="AlphaFoldDB" id="A0A8X6QFH1"/>
<keyword evidence="7 10" id="KW-0443">Lipid metabolism</keyword>
<dbReference type="EC" id="2.3.1.199" evidence="10"/>
<comment type="catalytic activity">
    <reaction evidence="10">
        <text>a very-long-chain acyl-CoA + malonyl-CoA + H(+) = a very-long-chain 3-oxoacyl-CoA + CO2 + CoA</text>
        <dbReference type="Rhea" id="RHEA:32727"/>
        <dbReference type="ChEBI" id="CHEBI:15378"/>
        <dbReference type="ChEBI" id="CHEBI:16526"/>
        <dbReference type="ChEBI" id="CHEBI:57287"/>
        <dbReference type="ChEBI" id="CHEBI:57384"/>
        <dbReference type="ChEBI" id="CHEBI:90725"/>
        <dbReference type="ChEBI" id="CHEBI:90736"/>
        <dbReference type="EC" id="2.3.1.199"/>
    </reaction>
</comment>
<dbReference type="Proteomes" id="UP000887013">
    <property type="component" value="Unassembled WGS sequence"/>
</dbReference>
<organism evidence="11 12">
    <name type="scientific">Nephila pilipes</name>
    <name type="common">Giant wood spider</name>
    <name type="synonym">Nephila maculata</name>
    <dbReference type="NCBI Taxonomy" id="299642"/>
    <lineage>
        <taxon>Eukaryota</taxon>
        <taxon>Metazoa</taxon>
        <taxon>Ecdysozoa</taxon>
        <taxon>Arthropoda</taxon>
        <taxon>Chelicerata</taxon>
        <taxon>Arachnida</taxon>
        <taxon>Araneae</taxon>
        <taxon>Araneomorphae</taxon>
        <taxon>Entelegynae</taxon>
        <taxon>Araneoidea</taxon>
        <taxon>Nephilidae</taxon>
        <taxon>Nephila</taxon>
    </lineage>
</organism>
<evidence type="ECO:0000256" key="7">
    <source>
        <dbReference type="ARBA" id="ARBA00023098"/>
    </source>
</evidence>
<keyword evidence="2 10" id="KW-0444">Lipid biosynthesis</keyword>
<dbReference type="PANTHER" id="PTHR11157">
    <property type="entry name" value="FATTY ACID ACYL TRANSFERASE-RELATED"/>
    <property type="match status" value="1"/>
</dbReference>
<keyword evidence="4 10" id="KW-0812">Transmembrane</keyword>
<reference evidence="11" key="1">
    <citation type="submission" date="2020-08" db="EMBL/GenBank/DDBJ databases">
        <title>Multicomponent nature underlies the extraordinary mechanical properties of spider dragline silk.</title>
        <authorList>
            <person name="Kono N."/>
            <person name="Nakamura H."/>
            <person name="Mori M."/>
            <person name="Yoshida Y."/>
            <person name="Ohtoshi R."/>
            <person name="Malay A.D."/>
            <person name="Moran D.A.P."/>
            <person name="Tomita M."/>
            <person name="Numata K."/>
            <person name="Arakawa K."/>
        </authorList>
    </citation>
    <scope>NUCLEOTIDE SEQUENCE</scope>
</reference>
<dbReference type="GO" id="GO:0019367">
    <property type="term" value="P:fatty acid elongation, saturated fatty acid"/>
    <property type="evidence" value="ECO:0007669"/>
    <property type="project" value="TreeGrafter"/>
</dbReference>
<evidence type="ECO:0000256" key="2">
    <source>
        <dbReference type="ARBA" id="ARBA00022516"/>
    </source>
</evidence>
<protein>
    <recommendedName>
        <fullName evidence="10">Elongation of very long chain fatty acids protein</fullName>
        <ecNumber evidence="10">2.3.1.199</ecNumber>
    </recommendedName>
    <alternativeName>
        <fullName evidence="10">Very-long-chain 3-oxoacyl-CoA synthase</fullName>
    </alternativeName>
</protein>
<keyword evidence="5 10" id="KW-0276">Fatty acid metabolism</keyword>
<dbReference type="GO" id="GO:0005789">
    <property type="term" value="C:endoplasmic reticulum membrane"/>
    <property type="evidence" value="ECO:0007669"/>
    <property type="project" value="TreeGrafter"/>
</dbReference>
<evidence type="ECO:0000256" key="3">
    <source>
        <dbReference type="ARBA" id="ARBA00022679"/>
    </source>
</evidence>
<proteinExistence type="inferred from homology"/>
<feature type="non-terminal residue" evidence="11">
    <location>
        <position position="1"/>
    </location>
</feature>
<evidence type="ECO:0000313" key="11">
    <source>
        <dbReference type="EMBL" id="GFU15986.1"/>
    </source>
</evidence>
<dbReference type="PROSITE" id="PS01188">
    <property type="entry name" value="ELO"/>
    <property type="match status" value="1"/>
</dbReference>
<dbReference type="InterPro" id="IPR030457">
    <property type="entry name" value="ELO_CS"/>
</dbReference>
<dbReference type="EMBL" id="BMAW01030333">
    <property type="protein sequence ID" value="GFU15986.1"/>
    <property type="molecule type" value="Genomic_DNA"/>
</dbReference>
<evidence type="ECO:0000256" key="1">
    <source>
        <dbReference type="ARBA" id="ARBA00004141"/>
    </source>
</evidence>
<evidence type="ECO:0000256" key="5">
    <source>
        <dbReference type="ARBA" id="ARBA00022832"/>
    </source>
</evidence>
<dbReference type="GO" id="GO:0042761">
    <property type="term" value="P:very long-chain fatty acid biosynthetic process"/>
    <property type="evidence" value="ECO:0007669"/>
    <property type="project" value="TreeGrafter"/>
</dbReference>
<comment type="caution">
    <text evidence="10">Lacks conserved residue(s) required for the propagation of feature annotation.</text>
</comment>
<gene>
    <name evidence="11" type="primary">NCL1_41823</name>
    <name evidence="11" type="ORF">NPIL_353721</name>
</gene>
<dbReference type="GO" id="GO:0030148">
    <property type="term" value="P:sphingolipid biosynthetic process"/>
    <property type="evidence" value="ECO:0007669"/>
    <property type="project" value="TreeGrafter"/>
</dbReference>
<dbReference type="InterPro" id="IPR002076">
    <property type="entry name" value="ELO_fam"/>
</dbReference>
<dbReference type="GO" id="GO:0009922">
    <property type="term" value="F:fatty acid elongase activity"/>
    <property type="evidence" value="ECO:0007669"/>
    <property type="project" value="UniProtKB-EC"/>
</dbReference>
<keyword evidence="8 10" id="KW-0472">Membrane</keyword>
<evidence type="ECO:0000256" key="10">
    <source>
        <dbReference type="RuleBase" id="RU361115"/>
    </source>
</evidence>
<evidence type="ECO:0000256" key="9">
    <source>
        <dbReference type="ARBA" id="ARBA00023160"/>
    </source>
</evidence>
<keyword evidence="9 10" id="KW-0275">Fatty acid biosynthesis</keyword>
<comment type="similarity">
    <text evidence="10">Belongs to the ELO family.</text>
</comment>
<evidence type="ECO:0000256" key="6">
    <source>
        <dbReference type="ARBA" id="ARBA00022989"/>
    </source>
</evidence>
<keyword evidence="12" id="KW-1185">Reference proteome</keyword>
<accession>A0A8X6QFH1</accession>
<evidence type="ECO:0000256" key="4">
    <source>
        <dbReference type="ARBA" id="ARBA00022692"/>
    </source>
</evidence>
<dbReference type="Pfam" id="PF01151">
    <property type="entry name" value="ELO"/>
    <property type="match status" value="1"/>
</dbReference>